<feature type="domain" description="Centrosomal protein CEP104 Zn finger" evidence="2">
    <location>
        <begin position="45"/>
        <end position="154"/>
    </location>
</feature>
<dbReference type="EMBL" id="QKWP01000067">
    <property type="protein sequence ID" value="RIB28415.1"/>
    <property type="molecule type" value="Genomic_DNA"/>
</dbReference>
<dbReference type="GO" id="GO:0005929">
    <property type="term" value="C:cilium"/>
    <property type="evidence" value="ECO:0007669"/>
    <property type="project" value="TreeGrafter"/>
</dbReference>
<accession>A0A397W0Z3</accession>
<feature type="region of interest" description="Disordered" evidence="1">
    <location>
        <begin position="1"/>
        <end position="22"/>
    </location>
</feature>
<dbReference type="InterPro" id="IPR052607">
    <property type="entry name" value="CEP104-like"/>
</dbReference>
<comment type="caution">
    <text evidence="3">The sequence shown here is derived from an EMBL/GenBank/DDBJ whole genome shotgun (WGS) entry which is preliminary data.</text>
</comment>
<evidence type="ECO:0000256" key="1">
    <source>
        <dbReference type="SAM" id="MobiDB-lite"/>
    </source>
</evidence>
<dbReference type="OrthoDB" id="66599at2759"/>
<name>A0A397W0Z3_9GLOM</name>
<dbReference type="Pfam" id="PF21039">
    <property type="entry name" value="CEP104_ZnF"/>
    <property type="match status" value="1"/>
</dbReference>
<evidence type="ECO:0000313" key="4">
    <source>
        <dbReference type="Proteomes" id="UP000266673"/>
    </source>
</evidence>
<reference evidence="3 4" key="1">
    <citation type="submission" date="2018-06" db="EMBL/GenBank/DDBJ databases">
        <title>Comparative genomics reveals the genomic features of Rhizophagus irregularis, R. cerebriforme, R. diaphanum and Gigaspora rosea, and their symbiotic lifestyle signature.</title>
        <authorList>
            <person name="Morin E."/>
            <person name="San Clemente H."/>
            <person name="Chen E.C.H."/>
            <person name="De La Providencia I."/>
            <person name="Hainaut M."/>
            <person name="Kuo A."/>
            <person name="Kohler A."/>
            <person name="Murat C."/>
            <person name="Tang N."/>
            <person name="Roy S."/>
            <person name="Loubradou J."/>
            <person name="Henrissat B."/>
            <person name="Grigoriev I.V."/>
            <person name="Corradi N."/>
            <person name="Roux C."/>
            <person name="Martin F.M."/>
        </authorList>
    </citation>
    <scope>NUCLEOTIDE SEQUENCE [LARGE SCALE GENOMIC DNA]</scope>
    <source>
        <strain evidence="3 4">DAOM 194757</strain>
    </source>
</reference>
<sequence>MSSRRDSTEEQNVPRETPSKSTDATLCERLEEYVPIEEPNGGGICIFCEEYNEKFTEENLITHYWKECPILTKCRLCNIILEISTLDDHMLFDCDKCQFVKQCSICHEVVDTDDYLAHINKKTCIAINDDKVSCPLCRGVIKPANEYGWNLHLLGANGCPKNSRKPNNKPDVFQ</sequence>
<organism evidence="3 4">
    <name type="scientific">Gigaspora rosea</name>
    <dbReference type="NCBI Taxonomy" id="44941"/>
    <lineage>
        <taxon>Eukaryota</taxon>
        <taxon>Fungi</taxon>
        <taxon>Fungi incertae sedis</taxon>
        <taxon>Mucoromycota</taxon>
        <taxon>Glomeromycotina</taxon>
        <taxon>Glomeromycetes</taxon>
        <taxon>Diversisporales</taxon>
        <taxon>Gigasporaceae</taxon>
        <taxon>Gigaspora</taxon>
    </lineage>
</organism>
<proteinExistence type="predicted"/>
<dbReference type="PANTHER" id="PTHR13371">
    <property type="entry name" value="GLYCINE-, GLUTAMATE-, THIENYLCYCLOHEXYLPIPERIDINE-BINDING PROTEIN"/>
    <property type="match status" value="1"/>
</dbReference>
<dbReference type="InterPro" id="IPR048738">
    <property type="entry name" value="CEP104_Znf"/>
</dbReference>
<keyword evidence="4" id="KW-1185">Reference proteome</keyword>
<evidence type="ECO:0000259" key="2">
    <source>
        <dbReference type="Pfam" id="PF21039"/>
    </source>
</evidence>
<dbReference type="AlphaFoldDB" id="A0A397W0Z3"/>
<dbReference type="PANTHER" id="PTHR13371:SF0">
    <property type="entry name" value="CENTROSOMAL PROTEIN OF 104 KDA"/>
    <property type="match status" value="1"/>
</dbReference>
<gene>
    <name evidence="3" type="ORF">C2G38_2028592</name>
</gene>
<dbReference type="Proteomes" id="UP000266673">
    <property type="component" value="Unassembled WGS sequence"/>
</dbReference>
<evidence type="ECO:0000313" key="3">
    <source>
        <dbReference type="EMBL" id="RIB28415.1"/>
    </source>
</evidence>
<protein>
    <recommendedName>
        <fullName evidence="2">Centrosomal protein CEP104 Zn finger domain-containing protein</fullName>
    </recommendedName>
</protein>